<accession>A0ABP7EHY7</accession>
<sequence length="111" mass="11596">MPHHLDPVHPHGGVVVDGAEVQDGSTGPPPRGHFDRAAVPDRLEEVGVPDPRSLTLGGERDKDLVGELTGAQTAFESAVGGVDLELPAAVEVDSVGSEELRTRVLRLGNHA</sequence>
<reference evidence="3" key="1">
    <citation type="journal article" date="2019" name="Int. J. Syst. Evol. Microbiol.">
        <title>The Global Catalogue of Microorganisms (GCM) 10K type strain sequencing project: providing services to taxonomists for standard genome sequencing and annotation.</title>
        <authorList>
            <consortium name="The Broad Institute Genomics Platform"/>
            <consortium name="The Broad Institute Genome Sequencing Center for Infectious Disease"/>
            <person name="Wu L."/>
            <person name="Ma J."/>
        </authorList>
    </citation>
    <scope>NUCLEOTIDE SEQUENCE [LARGE SCALE GENOMIC DNA]</scope>
    <source>
        <strain evidence="3">JCM 16548</strain>
    </source>
</reference>
<keyword evidence="3" id="KW-1185">Reference proteome</keyword>
<evidence type="ECO:0000256" key="1">
    <source>
        <dbReference type="SAM" id="MobiDB-lite"/>
    </source>
</evidence>
<evidence type="ECO:0000313" key="3">
    <source>
        <dbReference type="Proteomes" id="UP001500051"/>
    </source>
</evidence>
<gene>
    <name evidence="2" type="ORF">GCM10022204_43350</name>
</gene>
<comment type="caution">
    <text evidence="2">The sequence shown here is derived from an EMBL/GenBank/DDBJ whole genome shotgun (WGS) entry which is preliminary data.</text>
</comment>
<dbReference type="EMBL" id="BAAAYX010000027">
    <property type="protein sequence ID" value="GAA3718615.1"/>
    <property type="molecule type" value="Genomic_DNA"/>
</dbReference>
<name>A0ABP7EHY7_9ACTN</name>
<protein>
    <submittedName>
        <fullName evidence="2">Uncharacterized protein</fullName>
    </submittedName>
</protein>
<evidence type="ECO:0000313" key="2">
    <source>
        <dbReference type="EMBL" id="GAA3718615.1"/>
    </source>
</evidence>
<dbReference type="Proteomes" id="UP001500051">
    <property type="component" value="Unassembled WGS sequence"/>
</dbReference>
<proteinExistence type="predicted"/>
<organism evidence="2 3">
    <name type="scientific">Microlunatus aurantiacus</name>
    <dbReference type="NCBI Taxonomy" id="446786"/>
    <lineage>
        <taxon>Bacteria</taxon>
        <taxon>Bacillati</taxon>
        <taxon>Actinomycetota</taxon>
        <taxon>Actinomycetes</taxon>
        <taxon>Propionibacteriales</taxon>
        <taxon>Propionibacteriaceae</taxon>
        <taxon>Microlunatus</taxon>
    </lineage>
</organism>
<feature type="region of interest" description="Disordered" evidence="1">
    <location>
        <begin position="1"/>
        <end position="36"/>
    </location>
</feature>